<dbReference type="PROSITE" id="PS51318">
    <property type="entry name" value="TAT"/>
    <property type="match status" value="1"/>
</dbReference>
<proteinExistence type="predicted"/>
<dbReference type="OrthoDB" id="9778595at2"/>
<dbReference type="STRING" id="1114924.SAMN05216258_10735"/>
<keyword evidence="7" id="KW-0274">FAD</keyword>
<keyword evidence="4" id="KW-0285">Flavoprotein</keyword>
<dbReference type="SUPFAM" id="SSF143631">
    <property type="entry name" value="ApbE-like"/>
    <property type="match status" value="1"/>
</dbReference>
<evidence type="ECO:0000256" key="5">
    <source>
        <dbReference type="ARBA" id="ARBA00022679"/>
    </source>
</evidence>
<comment type="catalytic activity">
    <reaction evidence="10">
        <text>L-threonyl-[protein] + FAD = FMN-L-threonyl-[protein] + AMP + H(+)</text>
        <dbReference type="Rhea" id="RHEA:36847"/>
        <dbReference type="Rhea" id="RHEA-COMP:11060"/>
        <dbReference type="Rhea" id="RHEA-COMP:11061"/>
        <dbReference type="ChEBI" id="CHEBI:15378"/>
        <dbReference type="ChEBI" id="CHEBI:30013"/>
        <dbReference type="ChEBI" id="CHEBI:57692"/>
        <dbReference type="ChEBI" id="CHEBI:74257"/>
        <dbReference type="ChEBI" id="CHEBI:456215"/>
        <dbReference type="EC" id="2.7.1.180"/>
    </reaction>
</comment>
<evidence type="ECO:0000256" key="9">
    <source>
        <dbReference type="ARBA" id="ARBA00031306"/>
    </source>
</evidence>
<comment type="cofactor">
    <cofactor evidence="1">
        <name>Mg(2+)</name>
        <dbReference type="ChEBI" id="CHEBI:18420"/>
    </cofactor>
</comment>
<sequence>MRRRRFLALAAAGAGAVALRGALRPEVTTWRGHALGAEAAIRLRGPARLAEPALAAARAELARAEALFSLHRPDSALSRLNREGVLTAPPGAFLAVAALAGRVHRATGGLFDPSVQALWALHARGAPSPAALAQALERTGWKRVSLSPEAIRLPPGMALTFNGLAQGWAADRVAEALAAHGFPDALVDAGELRAGAGTWRVGIAAPDGRLLETRRIARTALATSSPGALRFANGAGHILHPAVPELAAPWTTVCAEASTAALADAVSTALVFLTEAEARRLPDRLPGLRRLLLAGPGGALRIG</sequence>
<dbReference type="PANTHER" id="PTHR30040:SF2">
    <property type="entry name" value="FAD:PROTEIN FMN TRANSFERASE"/>
    <property type="match status" value="1"/>
</dbReference>
<dbReference type="AlphaFoldDB" id="A0A1I3IG06"/>
<dbReference type="EMBL" id="FOQH01000007">
    <property type="protein sequence ID" value="SFI46924.1"/>
    <property type="molecule type" value="Genomic_DNA"/>
</dbReference>
<dbReference type="InterPro" id="IPR006311">
    <property type="entry name" value="TAT_signal"/>
</dbReference>
<name>A0A1I3IG06_9RHOB</name>
<dbReference type="EC" id="2.7.1.180" evidence="2"/>
<evidence type="ECO:0000256" key="7">
    <source>
        <dbReference type="ARBA" id="ARBA00022827"/>
    </source>
</evidence>
<organism evidence="11 12">
    <name type="scientific">Albimonas pacifica</name>
    <dbReference type="NCBI Taxonomy" id="1114924"/>
    <lineage>
        <taxon>Bacteria</taxon>
        <taxon>Pseudomonadati</taxon>
        <taxon>Pseudomonadota</taxon>
        <taxon>Alphaproteobacteria</taxon>
        <taxon>Rhodobacterales</taxon>
        <taxon>Paracoccaceae</taxon>
        <taxon>Albimonas</taxon>
    </lineage>
</organism>
<dbReference type="RefSeq" id="WP_092860934.1">
    <property type="nucleotide sequence ID" value="NZ_FOQH01000007.1"/>
</dbReference>
<evidence type="ECO:0000256" key="6">
    <source>
        <dbReference type="ARBA" id="ARBA00022723"/>
    </source>
</evidence>
<reference evidence="11 12" key="1">
    <citation type="submission" date="2016-10" db="EMBL/GenBank/DDBJ databases">
        <authorList>
            <person name="de Groot N.N."/>
        </authorList>
    </citation>
    <scope>NUCLEOTIDE SEQUENCE [LARGE SCALE GENOMIC DNA]</scope>
    <source>
        <strain evidence="11 12">CGMCC 1.11030</strain>
    </source>
</reference>
<keyword evidence="5" id="KW-0808">Transferase</keyword>
<evidence type="ECO:0000256" key="8">
    <source>
        <dbReference type="ARBA" id="ARBA00022842"/>
    </source>
</evidence>
<dbReference type="PANTHER" id="PTHR30040">
    <property type="entry name" value="THIAMINE BIOSYNTHESIS LIPOPROTEIN APBE"/>
    <property type="match status" value="1"/>
</dbReference>
<protein>
    <recommendedName>
        <fullName evidence="3">FAD:protein FMN transferase</fullName>
        <ecNumber evidence="2">2.7.1.180</ecNumber>
    </recommendedName>
    <alternativeName>
        <fullName evidence="9">Flavin transferase</fullName>
    </alternativeName>
</protein>
<accession>A0A1I3IG06</accession>
<dbReference type="Proteomes" id="UP000199377">
    <property type="component" value="Unassembled WGS sequence"/>
</dbReference>
<evidence type="ECO:0000256" key="2">
    <source>
        <dbReference type="ARBA" id="ARBA00011955"/>
    </source>
</evidence>
<dbReference type="GO" id="GO:0016740">
    <property type="term" value="F:transferase activity"/>
    <property type="evidence" value="ECO:0007669"/>
    <property type="project" value="UniProtKB-KW"/>
</dbReference>
<evidence type="ECO:0000256" key="1">
    <source>
        <dbReference type="ARBA" id="ARBA00001946"/>
    </source>
</evidence>
<dbReference type="GO" id="GO:0046872">
    <property type="term" value="F:metal ion binding"/>
    <property type="evidence" value="ECO:0007669"/>
    <property type="project" value="UniProtKB-KW"/>
</dbReference>
<evidence type="ECO:0000256" key="3">
    <source>
        <dbReference type="ARBA" id="ARBA00016337"/>
    </source>
</evidence>
<evidence type="ECO:0000313" key="12">
    <source>
        <dbReference type="Proteomes" id="UP000199377"/>
    </source>
</evidence>
<dbReference type="Gene3D" id="3.10.520.10">
    <property type="entry name" value="ApbE-like domains"/>
    <property type="match status" value="1"/>
</dbReference>
<keyword evidence="12" id="KW-1185">Reference proteome</keyword>
<evidence type="ECO:0000256" key="4">
    <source>
        <dbReference type="ARBA" id="ARBA00022630"/>
    </source>
</evidence>
<dbReference type="InterPro" id="IPR024932">
    <property type="entry name" value="ApbE"/>
</dbReference>
<gene>
    <name evidence="11" type="ORF">SAMN05216258_10735</name>
</gene>
<dbReference type="InterPro" id="IPR003374">
    <property type="entry name" value="ApbE-like_sf"/>
</dbReference>
<keyword evidence="8" id="KW-0460">Magnesium</keyword>
<dbReference type="Pfam" id="PF02424">
    <property type="entry name" value="ApbE"/>
    <property type="match status" value="1"/>
</dbReference>
<keyword evidence="6" id="KW-0479">Metal-binding</keyword>
<evidence type="ECO:0000313" key="11">
    <source>
        <dbReference type="EMBL" id="SFI46924.1"/>
    </source>
</evidence>
<evidence type="ECO:0000256" key="10">
    <source>
        <dbReference type="ARBA" id="ARBA00048540"/>
    </source>
</evidence>
<keyword evidence="11" id="KW-0449">Lipoprotein</keyword>